<sequence length="810" mass="88880">MRVWDFPAGLAATLVVLIHSIDARSIFSTSPATGGNLLREAFPVGNGRLGAMSFGQPSMEKVNLNHDSLWSGGPFESATYSGGNPSADVSRSLQTIRDTIFSKGTGDVGSLLGNNNNYGSFRAMANLSVVISDIKSYSNFKRSLDLTTGVHTTVFTADDKRVYTSAVYCTYPNQVCIYRLSVSGGSLPNVAVSLENQLVPSNLRNATCGVSFVRLNGVTQIGPPRGMEYDVLARLSTGPLGMPISSCSTSAPGTMVVTGSAYGPDEPLNSFSIIIGAQVDYDQKKCNPANKYSCKNDLKPSIANDKVTAAAATRLESKLLIGHIQDYQSSMNQFNITLNDPWAKSQYPAEAWKPLEKRQYDAADGGSYVEMLLFDYARHLFICSSRPNSLPPNLQGVWTEQLESAWSGDYHNNINLQMNHWFANQVGMGNLQEALFNFMKDTWAPRGRETAKLLYNAAGWVVHDEINIFGHTGMKQDAKWANYPAAAAWMVQHVYDHFDYTRDLPFLQQTGYVLMRDVATFWLSQLQLDRFSKDNTLVANPCNSPETGPTTFGCAHFQQLIFQLFETTLSAGWAVNDADSTFTTSLDVYMASLDKGLYIGTWGEIKEWKLPDSKGLEKQGDTHRHLSHLVGWFPGYSVAGFQDGYGNTTIQQAVATSLRSRGSGKADENAGWEKIWRAACWARLNNTEQADFELRYAIASNFAANGLSQYAGLDGPFQIDANFGIAGAMLSMLVVDLPAAYRDTEKRSVVLGPAIPRRWGPGKVSGLRIRGGTTLEMTWNGNGVVDRVSITKRGESVRFYSKKGLLIGEI</sequence>
<dbReference type="Pfam" id="PF14498">
    <property type="entry name" value="Glyco_hyd_65N_2"/>
    <property type="match status" value="1"/>
</dbReference>
<name>A0A9P4P242_9PEZI</name>
<feature type="domain" description="Glycosyl hydrolase family 95 catalytic" evidence="4">
    <location>
        <begin position="318"/>
        <end position="733"/>
    </location>
</feature>
<dbReference type="EMBL" id="MU007009">
    <property type="protein sequence ID" value="KAF2436854.1"/>
    <property type="molecule type" value="Genomic_DNA"/>
</dbReference>
<evidence type="ECO:0000313" key="5">
    <source>
        <dbReference type="EMBL" id="KAF2436854.1"/>
    </source>
</evidence>
<dbReference type="GO" id="GO:0005975">
    <property type="term" value="P:carbohydrate metabolic process"/>
    <property type="evidence" value="ECO:0007669"/>
    <property type="project" value="InterPro"/>
</dbReference>
<dbReference type="AlphaFoldDB" id="A0A9P4P242"/>
<dbReference type="SUPFAM" id="SSF48208">
    <property type="entry name" value="Six-hairpin glycosidases"/>
    <property type="match status" value="1"/>
</dbReference>
<feature type="domain" description="Glycosyl hydrolase family 95 N-terminal" evidence="2">
    <location>
        <begin position="27"/>
        <end position="282"/>
    </location>
</feature>
<keyword evidence="5" id="KW-0378">Hydrolase</keyword>
<feature type="domain" description="Alpha fucosidase A-like C-terminal" evidence="3">
    <location>
        <begin position="748"/>
        <end position="793"/>
    </location>
</feature>
<protein>
    <submittedName>
        <fullName evidence="5">Glycoside hydrolase family 95 protein-like protein</fullName>
    </submittedName>
</protein>
<keyword evidence="6" id="KW-1185">Reference proteome</keyword>
<evidence type="ECO:0000313" key="6">
    <source>
        <dbReference type="Proteomes" id="UP000800235"/>
    </source>
</evidence>
<dbReference type="PIRSF" id="PIRSF007663">
    <property type="entry name" value="UCP007663"/>
    <property type="match status" value="1"/>
</dbReference>
<dbReference type="PANTHER" id="PTHR31084:SF3">
    <property type="entry name" value="ALPHA-FUCOSIDASE A"/>
    <property type="match status" value="1"/>
</dbReference>
<comment type="caution">
    <text evidence="5">The sequence shown here is derived from an EMBL/GenBank/DDBJ whole genome shotgun (WGS) entry which is preliminary data.</text>
</comment>
<dbReference type="InterPro" id="IPR008928">
    <property type="entry name" value="6-hairpin_glycosidase_sf"/>
</dbReference>
<proteinExistence type="predicted"/>
<feature type="signal peptide" evidence="1">
    <location>
        <begin position="1"/>
        <end position="23"/>
    </location>
</feature>
<dbReference type="InterPro" id="IPR054363">
    <property type="entry name" value="GH95_cat"/>
</dbReference>
<dbReference type="OrthoDB" id="2848340at2759"/>
<feature type="chain" id="PRO_5040242354" evidence="1">
    <location>
        <begin position="24"/>
        <end position="810"/>
    </location>
</feature>
<dbReference type="GO" id="GO:0004560">
    <property type="term" value="F:alpha-L-fucosidase activity"/>
    <property type="evidence" value="ECO:0007669"/>
    <property type="project" value="InterPro"/>
</dbReference>
<dbReference type="InterPro" id="IPR027414">
    <property type="entry name" value="GH95_N_dom"/>
</dbReference>
<accession>A0A9P4P242</accession>
<evidence type="ECO:0000259" key="2">
    <source>
        <dbReference type="Pfam" id="PF14498"/>
    </source>
</evidence>
<dbReference type="Proteomes" id="UP000800235">
    <property type="component" value="Unassembled WGS sequence"/>
</dbReference>
<dbReference type="PANTHER" id="PTHR31084">
    <property type="entry name" value="ALPHA-L-FUCOSIDASE 2"/>
    <property type="match status" value="1"/>
</dbReference>
<dbReference type="Pfam" id="PF21307">
    <property type="entry name" value="Glyco_hydro_95_C"/>
    <property type="match status" value="1"/>
</dbReference>
<dbReference type="InterPro" id="IPR016518">
    <property type="entry name" value="Alpha-L-fucosidase"/>
</dbReference>
<dbReference type="InterPro" id="IPR049053">
    <property type="entry name" value="AFCA-like_C"/>
</dbReference>
<evidence type="ECO:0000259" key="4">
    <source>
        <dbReference type="Pfam" id="PF22124"/>
    </source>
</evidence>
<dbReference type="Gene3D" id="1.50.10.10">
    <property type="match status" value="1"/>
</dbReference>
<evidence type="ECO:0000259" key="3">
    <source>
        <dbReference type="Pfam" id="PF21307"/>
    </source>
</evidence>
<dbReference type="Pfam" id="PF22124">
    <property type="entry name" value="Glyco_hydro_95_cat"/>
    <property type="match status" value="1"/>
</dbReference>
<gene>
    <name evidence="5" type="ORF">EJ08DRAFT_577335</name>
</gene>
<reference evidence="5" key="1">
    <citation type="journal article" date="2020" name="Stud. Mycol.">
        <title>101 Dothideomycetes genomes: a test case for predicting lifestyles and emergence of pathogens.</title>
        <authorList>
            <person name="Haridas S."/>
            <person name="Albert R."/>
            <person name="Binder M."/>
            <person name="Bloem J."/>
            <person name="Labutti K."/>
            <person name="Salamov A."/>
            <person name="Andreopoulos B."/>
            <person name="Baker S."/>
            <person name="Barry K."/>
            <person name="Bills G."/>
            <person name="Bluhm B."/>
            <person name="Cannon C."/>
            <person name="Castanera R."/>
            <person name="Culley D."/>
            <person name="Daum C."/>
            <person name="Ezra D."/>
            <person name="Gonzalez J."/>
            <person name="Henrissat B."/>
            <person name="Kuo A."/>
            <person name="Liang C."/>
            <person name="Lipzen A."/>
            <person name="Lutzoni F."/>
            <person name="Magnuson J."/>
            <person name="Mondo S."/>
            <person name="Nolan M."/>
            <person name="Ohm R."/>
            <person name="Pangilinan J."/>
            <person name="Park H.-J."/>
            <person name="Ramirez L."/>
            <person name="Alfaro M."/>
            <person name="Sun H."/>
            <person name="Tritt A."/>
            <person name="Yoshinaga Y."/>
            <person name="Zwiers L.-H."/>
            <person name="Turgeon B."/>
            <person name="Goodwin S."/>
            <person name="Spatafora J."/>
            <person name="Crous P."/>
            <person name="Grigoriev I."/>
        </authorList>
    </citation>
    <scope>NUCLEOTIDE SEQUENCE</scope>
    <source>
        <strain evidence="5">CBS 130266</strain>
    </source>
</reference>
<dbReference type="InterPro" id="IPR012341">
    <property type="entry name" value="6hp_glycosidase-like_sf"/>
</dbReference>
<organism evidence="5 6">
    <name type="scientific">Tothia fuscella</name>
    <dbReference type="NCBI Taxonomy" id="1048955"/>
    <lineage>
        <taxon>Eukaryota</taxon>
        <taxon>Fungi</taxon>
        <taxon>Dikarya</taxon>
        <taxon>Ascomycota</taxon>
        <taxon>Pezizomycotina</taxon>
        <taxon>Dothideomycetes</taxon>
        <taxon>Pleosporomycetidae</taxon>
        <taxon>Venturiales</taxon>
        <taxon>Cylindrosympodiaceae</taxon>
        <taxon>Tothia</taxon>
    </lineage>
</organism>
<keyword evidence="1" id="KW-0732">Signal</keyword>
<evidence type="ECO:0000256" key="1">
    <source>
        <dbReference type="SAM" id="SignalP"/>
    </source>
</evidence>